<feature type="compositionally biased region" description="Polar residues" evidence="1">
    <location>
        <begin position="102"/>
        <end position="112"/>
    </location>
</feature>
<dbReference type="Pfam" id="PF03992">
    <property type="entry name" value="ABM"/>
    <property type="match status" value="1"/>
</dbReference>
<dbReference type="InterPro" id="IPR007138">
    <property type="entry name" value="ABM_dom"/>
</dbReference>
<dbReference type="RefSeq" id="WP_070160572.1">
    <property type="nucleotide sequence ID" value="NZ_BAAAVT010000029.1"/>
</dbReference>
<dbReference type="Gene3D" id="3.30.70.100">
    <property type="match status" value="1"/>
</dbReference>
<gene>
    <name evidence="3" type="ORF">GCM10010529_29900</name>
</gene>
<organism evidence="3 4">
    <name type="scientific">Nesterenkonia aethiopica</name>
    <dbReference type="NCBI Taxonomy" id="269144"/>
    <lineage>
        <taxon>Bacteria</taxon>
        <taxon>Bacillati</taxon>
        <taxon>Actinomycetota</taxon>
        <taxon>Actinomycetes</taxon>
        <taxon>Micrococcales</taxon>
        <taxon>Micrococcaceae</taxon>
        <taxon>Nesterenkonia</taxon>
    </lineage>
</organism>
<evidence type="ECO:0000313" key="3">
    <source>
        <dbReference type="EMBL" id="GAA3076332.1"/>
    </source>
</evidence>
<dbReference type="PANTHER" id="PTHR34474:SF2">
    <property type="entry name" value="SIGNAL TRANSDUCTION PROTEIN TRAP"/>
    <property type="match status" value="1"/>
</dbReference>
<proteinExistence type="predicted"/>
<keyword evidence="3" id="KW-0560">Oxidoreductase</keyword>
<keyword evidence="4" id="KW-1185">Reference proteome</keyword>
<name>A0ABP6M9L3_9MICC</name>
<accession>A0ABP6M9L3</accession>
<evidence type="ECO:0000313" key="4">
    <source>
        <dbReference type="Proteomes" id="UP001500236"/>
    </source>
</evidence>
<feature type="region of interest" description="Disordered" evidence="1">
    <location>
        <begin position="65"/>
        <end position="112"/>
    </location>
</feature>
<keyword evidence="3" id="KW-0503">Monooxygenase</keyword>
<feature type="domain" description="ABM" evidence="2">
    <location>
        <begin position="3"/>
        <end position="97"/>
    </location>
</feature>
<dbReference type="Proteomes" id="UP001500236">
    <property type="component" value="Unassembled WGS sequence"/>
</dbReference>
<evidence type="ECO:0000256" key="1">
    <source>
        <dbReference type="SAM" id="MobiDB-lite"/>
    </source>
</evidence>
<dbReference type="InterPro" id="IPR050404">
    <property type="entry name" value="Heme-degrading_MO"/>
</dbReference>
<sequence>MSVIKINAITVPEDSGDELGARFAARHGSMEGTPGFEGFELLQPTDGRTVWLVVTRWASEEDFDNWRNSEHFQRSHGQGGSGDRDSGDQGEQKRPPVGMSSELWSYQISVTG</sequence>
<dbReference type="EMBL" id="BAAAVT010000029">
    <property type="protein sequence ID" value="GAA3076332.1"/>
    <property type="molecule type" value="Genomic_DNA"/>
</dbReference>
<protein>
    <submittedName>
        <fullName evidence="3">Antibiotic biosynthesis monooxygenase</fullName>
    </submittedName>
</protein>
<dbReference type="PROSITE" id="PS51725">
    <property type="entry name" value="ABM"/>
    <property type="match status" value="1"/>
</dbReference>
<dbReference type="SUPFAM" id="SSF54909">
    <property type="entry name" value="Dimeric alpha+beta barrel"/>
    <property type="match status" value="1"/>
</dbReference>
<comment type="caution">
    <text evidence="3">The sequence shown here is derived from an EMBL/GenBank/DDBJ whole genome shotgun (WGS) entry which is preliminary data.</text>
</comment>
<reference evidence="4" key="1">
    <citation type="journal article" date="2019" name="Int. J. Syst. Evol. Microbiol.">
        <title>The Global Catalogue of Microorganisms (GCM) 10K type strain sequencing project: providing services to taxonomists for standard genome sequencing and annotation.</title>
        <authorList>
            <consortium name="The Broad Institute Genomics Platform"/>
            <consortium name="The Broad Institute Genome Sequencing Center for Infectious Disease"/>
            <person name="Wu L."/>
            <person name="Ma J."/>
        </authorList>
    </citation>
    <scope>NUCLEOTIDE SEQUENCE [LARGE SCALE GENOMIC DNA]</scope>
    <source>
        <strain evidence="4">JCM 14309</strain>
    </source>
</reference>
<dbReference type="PANTHER" id="PTHR34474">
    <property type="entry name" value="SIGNAL TRANSDUCTION PROTEIN TRAP"/>
    <property type="match status" value="1"/>
</dbReference>
<feature type="compositionally biased region" description="Basic and acidic residues" evidence="1">
    <location>
        <begin position="82"/>
        <end position="94"/>
    </location>
</feature>
<dbReference type="InterPro" id="IPR011008">
    <property type="entry name" value="Dimeric_a/b-barrel"/>
</dbReference>
<dbReference type="GO" id="GO:0004497">
    <property type="term" value="F:monooxygenase activity"/>
    <property type="evidence" value="ECO:0007669"/>
    <property type="project" value="UniProtKB-KW"/>
</dbReference>
<evidence type="ECO:0000259" key="2">
    <source>
        <dbReference type="PROSITE" id="PS51725"/>
    </source>
</evidence>